<name>A0A0F8ZL72_9ZZZZ</name>
<feature type="non-terminal residue" evidence="1">
    <location>
        <position position="49"/>
    </location>
</feature>
<accession>A0A0F8ZL72</accession>
<organism evidence="1">
    <name type="scientific">marine sediment metagenome</name>
    <dbReference type="NCBI Taxonomy" id="412755"/>
    <lineage>
        <taxon>unclassified sequences</taxon>
        <taxon>metagenomes</taxon>
        <taxon>ecological metagenomes</taxon>
    </lineage>
</organism>
<reference evidence="1" key="1">
    <citation type="journal article" date="2015" name="Nature">
        <title>Complex archaea that bridge the gap between prokaryotes and eukaryotes.</title>
        <authorList>
            <person name="Spang A."/>
            <person name="Saw J.H."/>
            <person name="Jorgensen S.L."/>
            <person name="Zaremba-Niedzwiedzka K."/>
            <person name="Martijn J."/>
            <person name="Lind A.E."/>
            <person name="van Eijk R."/>
            <person name="Schleper C."/>
            <person name="Guy L."/>
            <person name="Ettema T.J."/>
        </authorList>
    </citation>
    <scope>NUCLEOTIDE SEQUENCE</scope>
</reference>
<comment type="caution">
    <text evidence="1">The sequence shown here is derived from an EMBL/GenBank/DDBJ whole genome shotgun (WGS) entry which is preliminary data.</text>
</comment>
<dbReference type="AlphaFoldDB" id="A0A0F8ZL72"/>
<sequence>MVNPAINAAEVEAGARRAEIEVGFVVKVGENRIYTVAVGSLRHNSTSLD</sequence>
<dbReference type="EMBL" id="LAZR01050692">
    <property type="protein sequence ID" value="KKK86785.1"/>
    <property type="molecule type" value="Genomic_DNA"/>
</dbReference>
<protein>
    <submittedName>
        <fullName evidence="1">Uncharacterized protein</fullName>
    </submittedName>
</protein>
<evidence type="ECO:0000313" key="1">
    <source>
        <dbReference type="EMBL" id="KKK86785.1"/>
    </source>
</evidence>
<gene>
    <name evidence="1" type="ORF">LCGC14_2759760</name>
</gene>
<proteinExistence type="predicted"/>